<evidence type="ECO:0000313" key="3">
    <source>
        <dbReference type="EMBL" id="MCK9688569.1"/>
    </source>
</evidence>
<keyword evidence="4" id="KW-1185">Reference proteome</keyword>
<proteinExistence type="inferred from homology"/>
<protein>
    <submittedName>
        <fullName evidence="3">SRPBCC domain-containing protein</fullName>
    </submittedName>
</protein>
<dbReference type="Pfam" id="PF08327">
    <property type="entry name" value="AHSA1"/>
    <property type="match status" value="1"/>
</dbReference>
<sequence length="155" mass="17616">MNPDDLSLTIVRTLDAPPELVFECWTSAEHARRWWYPRQGGKDFACVSFAMDFRAGGDYRYCIRSPDGQDTWAHGTFREIDANRRLVFTFQWEWAPEPSDETLITVTFEPHGKAGTKLTFTQAPFASEQMRDGHEAGWGAVLDRLAEAVARGATR</sequence>
<dbReference type="Proteomes" id="UP001139353">
    <property type="component" value="Unassembled WGS sequence"/>
</dbReference>
<comment type="similarity">
    <text evidence="1">Belongs to the AHA1 family.</text>
</comment>
<reference evidence="3" key="1">
    <citation type="submission" date="2021-11" db="EMBL/GenBank/DDBJ databases">
        <title>BS-T2-15 a new species belonging to the Comamonadaceae family isolated from the soil of a French oak forest.</title>
        <authorList>
            <person name="Mieszkin S."/>
            <person name="Alain K."/>
        </authorList>
    </citation>
    <scope>NUCLEOTIDE SEQUENCE</scope>
    <source>
        <strain evidence="3">BS-T2-15</strain>
    </source>
</reference>
<dbReference type="SUPFAM" id="SSF55961">
    <property type="entry name" value="Bet v1-like"/>
    <property type="match status" value="1"/>
</dbReference>
<gene>
    <name evidence="3" type="ORF">LPC04_22905</name>
</gene>
<comment type="caution">
    <text evidence="3">The sequence shown here is derived from an EMBL/GenBank/DDBJ whole genome shotgun (WGS) entry which is preliminary data.</text>
</comment>
<dbReference type="CDD" id="cd07814">
    <property type="entry name" value="SRPBCC_CalC_Aha1-like"/>
    <property type="match status" value="1"/>
</dbReference>
<dbReference type="InterPro" id="IPR013538">
    <property type="entry name" value="ASHA1/2-like_C"/>
</dbReference>
<evidence type="ECO:0000313" key="4">
    <source>
        <dbReference type="Proteomes" id="UP001139353"/>
    </source>
</evidence>
<evidence type="ECO:0000256" key="1">
    <source>
        <dbReference type="ARBA" id="ARBA00006817"/>
    </source>
</evidence>
<evidence type="ECO:0000259" key="2">
    <source>
        <dbReference type="Pfam" id="PF08327"/>
    </source>
</evidence>
<dbReference type="Gene3D" id="3.30.530.20">
    <property type="match status" value="1"/>
</dbReference>
<dbReference type="AlphaFoldDB" id="A0A9X1YL50"/>
<dbReference type="InterPro" id="IPR023393">
    <property type="entry name" value="START-like_dom_sf"/>
</dbReference>
<accession>A0A9X1YL50</accession>
<organism evidence="3 4">
    <name type="scientific">Scleromatobacter humisilvae</name>
    <dbReference type="NCBI Taxonomy" id="2897159"/>
    <lineage>
        <taxon>Bacteria</taxon>
        <taxon>Pseudomonadati</taxon>
        <taxon>Pseudomonadota</taxon>
        <taxon>Betaproteobacteria</taxon>
        <taxon>Burkholderiales</taxon>
        <taxon>Sphaerotilaceae</taxon>
        <taxon>Scleromatobacter</taxon>
    </lineage>
</organism>
<dbReference type="RefSeq" id="WP_275684617.1">
    <property type="nucleotide sequence ID" value="NZ_JAJLJH010000009.1"/>
</dbReference>
<feature type="domain" description="Activator of Hsp90 ATPase homologue 1/2-like C-terminal" evidence="2">
    <location>
        <begin position="15"/>
        <end position="149"/>
    </location>
</feature>
<name>A0A9X1YL50_9BURK</name>
<dbReference type="EMBL" id="JAJLJH010000009">
    <property type="protein sequence ID" value="MCK9688569.1"/>
    <property type="molecule type" value="Genomic_DNA"/>
</dbReference>